<dbReference type="InterPro" id="IPR027417">
    <property type="entry name" value="P-loop_NTPase"/>
</dbReference>
<comment type="cofactor">
    <cofactor evidence="10">
        <name>K(+)</name>
        <dbReference type="ChEBI" id="CHEBI:29103"/>
    </cofactor>
    <text evidence="10">Binds 1 potassium ion per subunit.</text>
</comment>
<evidence type="ECO:0000256" key="2">
    <source>
        <dbReference type="ARBA" id="ARBA00022490"/>
    </source>
</evidence>
<dbReference type="Pfam" id="PF10396">
    <property type="entry name" value="TrmE_N"/>
    <property type="match status" value="1"/>
</dbReference>
<dbReference type="Pfam" id="PF01926">
    <property type="entry name" value="MMR_HSR1"/>
    <property type="match status" value="1"/>
</dbReference>
<feature type="binding site" evidence="10">
    <location>
        <position position="28"/>
    </location>
    <ligand>
        <name>(6S)-5-formyl-5,6,7,8-tetrahydrofolate</name>
        <dbReference type="ChEBI" id="CHEBI:57457"/>
    </ligand>
</feature>
<proteinExistence type="inferred from homology"/>
<dbReference type="CDD" id="cd14858">
    <property type="entry name" value="TrmE_N"/>
    <property type="match status" value="1"/>
</dbReference>
<dbReference type="SUPFAM" id="SSF52540">
    <property type="entry name" value="P-loop containing nucleoside triphosphate hydrolases"/>
    <property type="match status" value="1"/>
</dbReference>
<keyword evidence="3 10" id="KW-0819">tRNA processing</keyword>
<feature type="binding site" evidence="10">
    <location>
        <begin position="256"/>
        <end position="262"/>
    </location>
    <ligand>
        <name>GTP</name>
        <dbReference type="ChEBI" id="CHEBI:37565"/>
    </ligand>
</feature>
<feature type="binding site" evidence="10">
    <location>
        <position position="261"/>
    </location>
    <ligand>
        <name>K(+)</name>
        <dbReference type="ChEBI" id="CHEBI:29103"/>
    </ligand>
</feature>
<dbReference type="InterPro" id="IPR025867">
    <property type="entry name" value="MnmE_helical"/>
</dbReference>
<dbReference type="InterPro" id="IPR004520">
    <property type="entry name" value="GTPase_MnmE"/>
</dbReference>
<evidence type="ECO:0000256" key="1">
    <source>
        <dbReference type="ARBA" id="ARBA00011043"/>
    </source>
</evidence>
<dbReference type="InterPro" id="IPR027368">
    <property type="entry name" value="MnmE_dom2"/>
</dbReference>
<dbReference type="Gene3D" id="1.20.120.430">
    <property type="entry name" value="tRNA modification GTPase MnmE domain 2"/>
    <property type="match status" value="1"/>
</dbReference>
<feature type="binding site" evidence="10">
    <location>
        <position position="237"/>
    </location>
    <ligand>
        <name>K(+)</name>
        <dbReference type="ChEBI" id="CHEBI:29103"/>
    </ligand>
</feature>
<dbReference type="Pfam" id="PF12631">
    <property type="entry name" value="MnmE_helical"/>
    <property type="match status" value="1"/>
</dbReference>
<organism evidence="13">
    <name type="scientific">Lentimicrobium saccharophilum</name>
    <dbReference type="NCBI Taxonomy" id="1678841"/>
    <lineage>
        <taxon>Bacteria</taxon>
        <taxon>Pseudomonadati</taxon>
        <taxon>Bacteroidota</taxon>
        <taxon>Bacteroidia</taxon>
        <taxon>Bacteroidales</taxon>
        <taxon>Lentimicrobiaceae</taxon>
        <taxon>Lentimicrobium</taxon>
    </lineage>
</organism>
<dbReference type="GO" id="GO:0005525">
    <property type="term" value="F:GTP binding"/>
    <property type="evidence" value="ECO:0007669"/>
    <property type="project" value="UniProtKB-UniRule"/>
</dbReference>
<dbReference type="InterPro" id="IPR006073">
    <property type="entry name" value="GTP-bd"/>
</dbReference>
<evidence type="ECO:0000256" key="5">
    <source>
        <dbReference type="ARBA" id="ARBA00022741"/>
    </source>
</evidence>
<comment type="function">
    <text evidence="10">Exhibits a very high intrinsic GTPase hydrolysis rate. Involved in the addition of a carboxymethylaminomethyl (cmnm) group at the wobble position (U34) of certain tRNAs, forming tRNA-cmnm(5)s(2)U34.</text>
</comment>
<feature type="domain" description="TrmE-type G" evidence="12">
    <location>
        <begin position="227"/>
        <end position="390"/>
    </location>
</feature>
<gene>
    <name evidence="10" type="primary">mnmE</name>
    <name evidence="10" type="synonym">trmE</name>
    <name evidence="13" type="ORF">TBC1_12417</name>
</gene>
<dbReference type="PROSITE" id="PS51709">
    <property type="entry name" value="G_TRME"/>
    <property type="match status" value="1"/>
</dbReference>
<keyword evidence="14" id="KW-1185">Reference proteome</keyword>
<dbReference type="EMBL" id="DF968183">
    <property type="protein sequence ID" value="GAP44608.1"/>
    <property type="molecule type" value="Genomic_DNA"/>
</dbReference>
<evidence type="ECO:0000313" key="14">
    <source>
        <dbReference type="Proteomes" id="UP000053091"/>
    </source>
</evidence>
<evidence type="ECO:0000256" key="7">
    <source>
        <dbReference type="ARBA" id="ARBA00022842"/>
    </source>
</evidence>
<dbReference type="GO" id="GO:0002098">
    <property type="term" value="P:tRNA wobble uridine modification"/>
    <property type="evidence" value="ECO:0007669"/>
    <property type="project" value="TreeGrafter"/>
</dbReference>
<dbReference type="GO" id="GO:0005829">
    <property type="term" value="C:cytosol"/>
    <property type="evidence" value="ECO:0007669"/>
    <property type="project" value="TreeGrafter"/>
</dbReference>
<dbReference type="PATRIC" id="fig|1678841.3.peg.3120"/>
<feature type="binding site" evidence="10">
    <location>
        <position position="92"/>
    </location>
    <ligand>
        <name>(6S)-5-formyl-5,6,7,8-tetrahydrofolate</name>
        <dbReference type="ChEBI" id="CHEBI:57457"/>
    </ligand>
</feature>
<protein>
    <recommendedName>
        <fullName evidence="10">tRNA modification GTPase MnmE</fullName>
        <ecNumber evidence="10">3.6.-.-</ecNumber>
    </recommendedName>
</protein>
<keyword evidence="9 10" id="KW-0342">GTP-binding</keyword>
<evidence type="ECO:0000259" key="12">
    <source>
        <dbReference type="PROSITE" id="PS51709"/>
    </source>
</evidence>
<evidence type="ECO:0000256" key="10">
    <source>
        <dbReference type="HAMAP-Rule" id="MF_00379"/>
    </source>
</evidence>
<evidence type="ECO:0000256" key="4">
    <source>
        <dbReference type="ARBA" id="ARBA00022723"/>
    </source>
</evidence>
<name>A0A0S7C5R3_9BACT</name>
<sequence>MNLSYLSSDDTICALSTPAGMGAIAIIRLSGPDAIKTAAQYFKPKRHDFKLEASGSHTAHFGTFGTEAGVIDEVLITVFRAPNSYTGEDVVEISCHGSVYIQQKIIEVLLQHGVRLAEPGEFTLRAFMHNRFDLSQAEAVADLIASNSESSHKLAINQMRGGFSEKIRELRARLVDFASLIELELDFSEEDVEFADRSGLLKLLATIKTEIENLKSSFALGNVMKHGIPVAIAGKPNVGKSTLLNALLNEERAIVSEIPGTTRDAIEDTIAIKGVTFRFIDTAGLRHTNEPIETIGIERTYEKMNQAAVVLYVFDITTASEKEIDDAIADIRMQLEDPDKQIIPVANKTDMLLEAPHSFKKLVELDTLFVSAKRNENINLITERLLKTAHSGETGDQTIVYSLRHYEALTRAGLSIESIEKGFAENLPTDLIAIDIRQALHHLGSITGEVTTEELLGNIFGKFCIGK</sequence>
<accession>A0A0S7C5R3</accession>
<dbReference type="SUPFAM" id="SSF116878">
    <property type="entry name" value="TrmE connector domain"/>
    <property type="match status" value="1"/>
</dbReference>
<dbReference type="Proteomes" id="UP000053091">
    <property type="component" value="Unassembled WGS sequence"/>
</dbReference>
<dbReference type="RefSeq" id="WP_062044196.1">
    <property type="nucleotide sequence ID" value="NZ_DF968183.1"/>
</dbReference>
<dbReference type="Gene3D" id="3.30.1360.120">
    <property type="entry name" value="Probable tRNA modification gtpase trme, domain 1"/>
    <property type="match status" value="1"/>
</dbReference>
<dbReference type="InterPro" id="IPR031168">
    <property type="entry name" value="G_TrmE"/>
</dbReference>
<dbReference type="Gene3D" id="3.40.50.300">
    <property type="entry name" value="P-loop containing nucleotide triphosphate hydrolases"/>
    <property type="match status" value="1"/>
</dbReference>
<comment type="subcellular location">
    <subcellularLocation>
        <location evidence="10">Cytoplasm</location>
    </subcellularLocation>
</comment>
<dbReference type="InterPro" id="IPR027266">
    <property type="entry name" value="TrmE/GcvT-like"/>
</dbReference>
<evidence type="ECO:0000256" key="6">
    <source>
        <dbReference type="ARBA" id="ARBA00022801"/>
    </source>
</evidence>
<dbReference type="InterPro" id="IPR005225">
    <property type="entry name" value="Small_GTP-bd"/>
</dbReference>
<dbReference type="OrthoDB" id="9805918at2"/>
<feature type="binding site" evidence="10">
    <location>
        <position position="467"/>
    </location>
    <ligand>
        <name>(6S)-5-formyl-5,6,7,8-tetrahydrofolate</name>
        <dbReference type="ChEBI" id="CHEBI:57457"/>
    </ligand>
</feature>
<feature type="binding site" evidence="10">
    <location>
        <position position="131"/>
    </location>
    <ligand>
        <name>(6S)-5-formyl-5,6,7,8-tetrahydrofolate</name>
        <dbReference type="ChEBI" id="CHEBI:57457"/>
    </ligand>
</feature>
<feature type="binding site" evidence="10">
    <location>
        <position position="262"/>
    </location>
    <ligand>
        <name>Mg(2+)</name>
        <dbReference type="ChEBI" id="CHEBI:18420"/>
    </ligand>
</feature>
<comment type="caution">
    <text evidence="10">Lacks conserved residue(s) required for the propagation of feature annotation.</text>
</comment>
<dbReference type="GO" id="GO:0042802">
    <property type="term" value="F:identical protein binding"/>
    <property type="evidence" value="ECO:0007669"/>
    <property type="project" value="UniProtKB-ARBA"/>
</dbReference>
<feature type="binding site" evidence="10">
    <location>
        <begin position="237"/>
        <end position="242"/>
    </location>
    <ligand>
        <name>GTP</name>
        <dbReference type="ChEBI" id="CHEBI:37565"/>
    </ligand>
</feature>
<dbReference type="PANTHER" id="PTHR42714:SF2">
    <property type="entry name" value="TRNA MODIFICATION GTPASE GTPBP3, MITOCHONDRIAL"/>
    <property type="match status" value="1"/>
</dbReference>
<dbReference type="HAMAP" id="MF_00379">
    <property type="entry name" value="GTPase_MnmE"/>
    <property type="match status" value="1"/>
</dbReference>
<dbReference type="GO" id="GO:0046872">
    <property type="term" value="F:metal ion binding"/>
    <property type="evidence" value="ECO:0007669"/>
    <property type="project" value="UniProtKB-KW"/>
</dbReference>
<keyword evidence="6 10" id="KW-0378">Hydrolase</keyword>
<dbReference type="NCBIfam" id="TIGR00450">
    <property type="entry name" value="mnmE_trmE_thdF"/>
    <property type="match status" value="1"/>
</dbReference>
<evidence type="ECO:0000256" key="9">
    <source>
        <dbReference type="ARBA" id="ARBA00023134"/>
    </source>
</evidence>
<dbReference type="InterPro" id="IPR018948">
    <property type="entry name" value="GTP-bd_TrmE_N"/>
</dbReference>
<keyword evidence="4 10" id="KW-0479">Metal-binding</keyword>
<keyword evidence="7 10" id="KW-0460">Magnesium</keyword>
<dbReference type="GO" id="GO:0003924">
    <property type="term" value="F:GTPase activity"/>
    <property type="evidence" value="ECO:0007669"/>
    <property type="project" value="UniProtKB-UniRule"/>
</dbReference>
<dbReference type="PANTHER" id="PTHR42714">
    <property type="entry name" value="TRNA MODIFICATION GTPASE GTPBP3"/>
    <property type="match status" value="1"/>
</dbReference>
<dbReference type="NCBIfam" id="TIGR00231">
    <property type="entry name" value="small_GTP"/>
    <property type="match status" value="1"/>
</dbReference>
<dbReference type="STRING" id="1678841.TBC1_12417"/>
<evidence type="ECO:0000313" key="13">
    <source>
        <dbReference type="EMBL" id="GAP44608.1"/>
    </source>
</evidence>
<evidence type="ECO:0000256" key="11">
    <source>
        <dbReference type="RuleBase" id="RU003313"/>
    </source>
</evidence>
<reference evidence="13" key="1">
    <citation type="journal article" date="2015" name="Genome Announc.">
        <title>Draft Genome Sequence of Bacteroidales Strain TBC1, a Novel Isolate from a Methanogenic Wastewater Treatment System.</title>
        <authorList>
            <person name="Tourlousse D.M."/>
            <person name="Matsuura N."/>
            <person name="Sun L."/>
            <person name="Toyonaga M."/>
            <person name="Kuroda K."/>
            <person name="Ohashi A."/>
            <person name="Cruz R."/>
            <person name="Yamaguchi T."/>
            <person name="Sekiguchi Y."/>
        </authorList>
    </citation>
    <scope>NUCLEOTIDE SEQUENCE [LARGE SCALE GENOMIC DNA]</scope>
    <source>
        <strain evidence="13">TBC1</strain>
    </source>
</reference>
<keyword evidence="2 10" id="KW-0963">Cytoplasm</keyword>
<dbReference type="GO" id="GO:0030488">
    <property type="term" value="P:tRNA methylation"/>
    <property type="evidence" value="ECO:0007669"/>
    <property type="project" value="TreeGrafter"/>
</dbReference>
<dbReference type="AlphaFoldDB" id="A0A0S7C5R3"/>
<evidence type="ECO:0000256" key="8">
    <source>
        <dbReference type="ARBA" id="ARBA00022958"/>
    </source>
</evidence>
<feature type="binding site" evidence="10">
    <location>
        <position position="258"/>
    </location>
    <ligand>
        <name>K(+)</name>
        <dbReference type="ChEBI" id="CHEBI:29103"/>
    </ligand>
</feature>
<dbReference type="CDD" id="cd04164">
    <property type="entry name" value="trmE"/>
    <property type="match status" value="1"/>
</dbReference>
<dbReference type="NCBIfam" id="NF003661">
    <property type="entry name" value="PRK05291.1-3"/>
    <property type="match status" value="1"/>
</dbReference>
<comment type="subunit">
    <text evidence="10">Homodimer. Heterotetramer of two MnmE and two MnmG subunits.</text>
</comment>
<dbReference type="EC" id="3.6.-.-" evidence="10"/>
<evidence type="ECO:0000256" key="3">
    <source>
        <dbReference type="ARBA" id="ARBA00022694"/>
    </source>
</evidence>
<dbReference type="FunFam" id="3.30.1360.120:FF:000003">
    <property type="entry name" value="tRNA modification GTPase MnmE"/>
    <property type="match status" value="1"/>
</dbReference>
<feature type="binding site" evidence="10">
    <location>
        <position position="256"/>
    </location>
    <ligand>
        <name>K(+)</name>
        <dbReference type="ChEBI" id="CHEBI:29103"/>
    </ligand>
</feature>
<dbReference type="FunFam" id="3.40.50.300:FF:001376">
    <property type="entry name" value="tRNA modification GTPase MnmE"/>
    <property type="match status" value="1"/>
</dbReference>
<feature type="binding site" evidence="10">
    <location>
        <position position="241"/>
    </location>
    <ligand>
        <name>Mg(2+)</name>
        <dbReference type="ChEBI" id="CHEBI:18420"/>
    </ligand>
</feature>
<feature type="binding site" evidence="10">
    <location>
        <begin position="281"/>
        <end position="284"/>
    </location>
    <ligand>
        <name>GTP</name>
        <dbReference type="ChEBI" id="CHEBI:37565"/>
    </ligand>
</feature>
<keyword evidence="5 10" id="KW-0547">Nucleotide-binding</keyword>
<comment type="similarity">
    <text evidence="1 10 11">Belongs to the TRAFAC class TrmE-Era-EngA-EngB-Septin-like GTPase superfamily. TrmE GTPase family.</text>
</comment>
<keyword evidence="8 10" id="KW-0630">Potassium</keyword>